<gene>
    <name evidence="12" type="primary">pstC</name>
    <name evidence="12" type="ORF">DCC88_07030</name>
</gene>
<dbReference type="PANTHER" id="PTHR30425">
    <property type="entry name" value="PHOSPHATE TRANSPORT SYSTEM PERMEASE PROTEIN PST"/>
    <property type="match status" value="1"/>
</dbReference>
<feature type="transmembrane region" description="Helical" evidence="9">
    <location>
        <begin position="26"/>
        <end position="50"/>
    </location>
</feature>
<comment type="caution">
    <text evidence="12">The sequence shown here is derived from an EMBL/GenBank/DDBJ whole genome shotgun (WGS) entry which is preliminary data.</text>
</comment>
<evidence type="ECO:0000256" key="7">
    <source>
        <dbReference type="ARBA" id="ARBA00022989"/>
    </source>
</evidence>
<dbReference type="SUPFAM" id="SSF161098">
    <property type="entry name" value="MetI-like"/>
    <property type="match status" value="1"/>
</dbReference>
<keyword evidence="5 10" id="KW-0592">Phosphate transport</keyword>
<evidence type="ECO:0000256" key="2">
    <source>
        <dbReference type="ARBA" id="ARBA00007069"/>
    </source>
</evidence>
<keyword evidence="8 9" id="KW-0472">Membrane</keyword>
<feature type="transmembrane region" description="Helical" evidence="9">
    <location>
        <begin position="290"/>
        <end position="310"/>
    </location>
</feature>
<dbReference type="Gene3D" id="1.10.3720.10">
    <property type="entry name" value="MetI-like"/>
    <property type="match status" value="1"/>
</dbReference>
<evidence type="ECO:0000256" key="8">
    <source>
        <dbReference type="ARBA" id="ARBA00023136"/>
    </source>
</evidence>
<dbReference type="InterPro" id="IPR051124">
    <property type="entry name" value="Phosphate_Transport_Permease"/>
</dbReference>
<keyword evidence="3 9" id="KW-0813">Transport</keyword>
<keyword evidence="7 9" id="KW-1133">Transmembrane helix</keyword>
<feature type="transmembrane region" description="Helical" evidence="9">
    <location>
        <begin position="70"/>
        <end position="101"/>
    </location>
</feature>
<keyword evidence="4 10" id="KW-1003">Cell membrane</keyword>
<dbReference type="GO" id="GO:0005886">
    <property type="term" value="C:plasma membrane"/>
    <property type="evidence" value="ECO:0007669"/>
    <property type="project" value="UniProtKB-SubCell"/>
</dbReference>
<dbReference type="CDD" id="cd06261">
    <property type="entry name" value="TM_PBP2"/>
    <property type="match status" value="1"/>
</dbReference>
<evidence type="ECO:0000313" key="12">
    <source>
        <dbReference type="EMBL" id="RDB36066.1"/>
    </source>
</evidence>
<comment type="subcellular location">
    <subcellularLocation>
        <location evidence="1 9">Cell membrane</location>
        <topology evidence="1 9">Multi-pass membrane protein</topology>
    </subcellularLocation>
</comment>
<evidence type="ECO:0000256" key="3">
    <source>
        <dbReference type="ARBA" id="ARBA00022448"/>
    </source>
</evidence>
<keyword evidence="13" id="KW-1185">Reference proteome</keyword>
<dbReference type="GO" id="GO:0005315">
    <property type="term" value="F:phosphate transmembrane transporter activity"/>
    <property type="evidence" value="ECO:0007669"/>
    <property type="project" value="InterPro"/>
</dbReference>
<comment type="similarity">
    <text evidence="2 10">Belongs to the binding-protein-dependent transport system permease family. CysTW subfamily.</text>
</comment>
<dbReference type="Pfam" id="PF00528">
    <property type="entry name" value="BPD_transp_1"/>
    <property type="match status" value="1"/>
</dbReference>
<sequence>MVCNFCFQVFRSAVLGDLLFSNLTRFFAWFAFLLLICVLFSLCVASYPSIQAFGFHFLTSDAWDPVQGHFGALSAVCGTLMTSLIAMVLGVPLSLGIAVFISEMSQGKISKTVRTLIDLMAGIPSIIYGMWGLLVLAPFLSNYVQPYISDAVQGIPILDNLFGGPPLGIGIFTAGLILAIMIIPYISSTLIDMFRSVPAVLKEAAYGVGATRFEVVRKVIVPYVRKGMIGSIMLGLGRALGETMAVTFVIGNSKFLTTSLFMPGTTISASIANEFNEATGVLYPASLLELGMILFVLSFLILAFARLFLLRIDRKKAGAK</sequence>
<dbReference type="EMBL" id="QOVW01000068">
    <property type="protein sequence ID" value="RDB36066.1"/>
    <property type="molecule type" value="Genomic_DNA"/>
</dbReference>
<protein>
    <recommendedName>
        <fullName evidence="10">Phosphate transport system permease protein</fullName>
    </recommendedName>
</protein>
<organism evidence="12 13">
    <name type="scientific">Spirobacillus cienkowskii</name>
    <dbReference type="NCBI Taxonomy" id="495820"/>
    <lineage>
        <taxon>Bacteria</taxon>
        <taxon>Pseudomonadati</taxon>
        <taxon>Bdellovibrionota</taxon>
        <taxon>Oligoflexia</taxon>
        <taxon>Silvanigrellales</taxon>
        <taxon>Spirobacillus</taxon>
    </lineage>
</organism>
<name>A0A369KY09_9BACT</name>
<proteinExistence type="inferred from homology"/>
<feature type="transmembrane region" description="Helical" evidence="9">
    <location>
        <begin position="113"/>
        <end position="140"/>
    </location>
</feature>
<dbReference type="InterPro" id="IPR000515">
    <property type="entry name" value="MetI-like"/>
</dbReference>
<dbReference type="InterPro" id="IPR035906">
    <property type="entry name" value="MetI-like_sf"/>
</dbReference>
<comment type="function">
    <text evidence="10">Part of the binding-protein-dependent transport system for phosphate; probably responsible for the translocation of the substrate across the membrane.</text>
</comment>
<feature type="transmembrane region" description="Helical" evidence="9">
    <location>
        <begin position="167"/>
        <end position="186"/>
    </location>
</feature>
<keyword evidence="6 9" id="KW-0812">Transmembrane</keyword>
<evidence type="ECO:0000256" key="5">
    <source>
        <dbReference type="ARBA" id="ARBA00022592"/>
    </source>
</evidence>
<evidence type="ECO:0000256" key="9">
    <source>
        <dbReference type="RuleBase" id="RU363032"/>
    </source>
</evidence>
<dbReference type="GO" id="GO:0006817">
    <property type="term" value="P:phosphate ion transport"/>
    <property type="evidence" value="ECO:0007669"/>
    <property type="project" value="UniProtKB-KW"/>
</dbReference>
<dbReference type="PANTHER" id="PTHR30425:SF1">
    <property type="entry name" value="PHOSPHATE TRANSPORT SYSTEM PERMEASE PROTEIN PSTC"/>
    <property type="match status" value="1"/>
</dbReference>
<dbReference type="NCBIfam" id="TIGR02138">
    <property type="entry name" value="phosphate_pstC"/>
    <property type="match status" value="1"/>
</dbReference>
<accession>A0A369KY09</accession>
<evidence type="ECO:0000259" key="11">
    <source>
        <dbReference type="PROSITE" id="PS50928"/>
    </source>
</evidence>
<evidence type="ECO:0000256" key="10">
    <source>
        <dbReference type="RuleBase" id="RU363054"/>
    </source>
</evidence>
<evidence type="ECO:0000313" key="13">
    <source>
        <dbReference type="Proteomes" id="UP000253934"/>
    </source>
</evidence>
<evidence type="ECO:0000256" key="6">
    <source>
        <dbReference type="ARBA" id="ARBA00022692"/>
    </source>
</evidence>
<feature type="transmembrane region" description="Helical" evidence="9">
    <location>
        <begin position="227"/>
        <end position="250"/>
    </location>
</feature>
<dbReference type="PROSITE" id="PS50928">
    <property type="entry name" value="ABC_TM1"/>
    <property type="match status" value="1"/>
</dbReference>
<evidence type="ECO:0000256" key="4">
    <source>
        <dbReference type="ARBA" id="ARBA00022475"/>
    </source>
</evidence>
<dbReference type="InterPro" id="IPR011864">
    <property type="entry name" value="Phosphate_PstC"/>
</dbReference>
<dbReference type="Proteomes" id="UP000253934">
    <property type="component" value="Unassembled WGS sequence"/>
</dbReference>
<dbReference type="AlphaFoldDB" id="A0A369KY09"/>
<reference evidence="12" key="1">
    <citation type="submission" date="2018-04" db="EMBL/GenBank/DDBJ databases">
        <title>Draft genome sequence of the Candidatus Spirobacillus cienkowskii, a pathogen of freshwater Daphnia species, reconstructed from hemolymph metagenomic reads.</title>
        <authorList>
            <person name="Bresciani L."/>
            <person name="Lemos L.N."/>
            <person name="Wale N."/>
            <person name="Lin J.Y."/>
            <person name="Fernandes G.R."/>
            <person name="Duffy M.A."/>
            <person name="Rodrigues J.M."/>
        </authorList>
    </citation>
    <scope>NUCLEOTIDE SEQUENCE [LARGE SCALE GENOMIC DNA]</scope>
    <source>
        <strain evidence="12">Binning01</strain>
    </source>
</reference>
<evidence type="ECO:0000256" key="1">
    <source>
        <dbReference type="ARBA" id="ARBA00004651"/>
    </source>
</evidence>
<feature type="domain" description="ABC transmembrane type-1" evidence="11">
    <location>
        <begin position="76"/>
        <end position="305"/>
    </location>
</feature>